<name>A0A0D2N7V4_HYPSF</name>
<feature type="domain" description="Fungal-type protein kinase" evidence="1">
    <location>
        <begin position="453"/>
        <end position="510"/>
    </location>
</feature>
<dbReference type="AlphaFoldDB" id="A0A0D2N7V4"/>
<feature type="domain" description="Fungal-type protein kinase" evidence="1">
    <location>
        <begin position="218"/>
        <end position="415"/>
    </location>
</feature>
<protein>
    <recommendedName>
        <fullName evidence="1">Fungal-type protein kinase domain-containing protein</fullName>
    </recommendedName>
</protein>
<dbReference type="Pfam" id="PF17667">
    <property type="entry name" value="Pkinase_fungal"/>
    <property type="match status" value="2"/>
</dbReference>
<evidence type="ECO:0000313" key="2">
    <source>
        <dbReference type="EMBL" id="KJA15159.1"/>
    </source>
</evidence>
<dbReference type="EMBL" id="KN817652">
    <property type="protein sequence ID" value="KJA15159.1"/>
    <property type="molecule type" value="Genomic_DNA"/>
</dbReference>
<reference evidence="3" key="1">
    <citation type="submission" date="2014-04" db="EMBL/GenBank/DDBJ databases">
        <title>Evolutionary Origins and Diversification of the Mycorrhizal Mutualists.</title>
        <authorList>
            <consortium name="DOE Joint Genome Institute"/>
            <consortium name="Mycorrhizal Genomics Consortium"/>
            <person name="Kohler A."/>
            <person name="Kuo A."/>
            <person name="Nagy L.G."/>
            <person name="Floudas D."/>
            <person name="Copeland A."/>
            <person name="Barry K.W."/>
            <person name="Cichocki N."/>
            <person name="Veneault-Fourrey C."/>
            <person name="LaButti K."/>
            <person name="Lindquist E.A."/>
            <person name="Lipzen A."/>
            <person name="Lundell T."/>
            <person name="Morin E."/>
            <person name="Murat C."/>
            <person name="Riley R."/>
            <person name="Ohm R."/>
            <person name="Sun H."/>
            <person name="Tunlid A."/>
            <person name="Henrissat B."/>
            <person name="Grigoriev I.V."/>
            <person name="Hibbett D.S."/>
            <person name="Martin F."/>
        </authorList>
    </citation>
    <scope>NUCLEOTIDE SEQUENCE [LARGE SCALE GENOMIC DNA]</scope>
    <source>
        <strain evidence="3">FD-334 SS-4</strain>
    </source>
</reference>
<evidence type="ECO:0000259" key="1">
    <source>
        <dbReference type="Pfam" id="PF17667"/>
    </source>
</evidence>
<dbReference type="InterPro" id="IPR040976">
    <property type="entry name" value="Pkinase_fungal"/>
</dbReference>
<evidence type="ECO:0000313" key="3">
    <source>
        <dbReference type="Proteomes" id="UP000054270"/>
    </source>
</evidence>
<dbReference type="OrthoDB" id="3260094at2759"/>
<dbReference type="STRING" id="945553.A0A0D2N7V4"/>
<keyword evidence="3" id="KW-1185">Reference proteome</keyword>
<organism evidence="2 3">
    <name type="scientific">Hypholoma sublateritium (strain FD-334 SS-4)</name>
    <dbReference type="NCBI Taxonomy" id="945553"/>
    <lineage>
        <taxon>Eukaryota</taxon>
        <taxon>Fungi</taxon>
        <taxon>Dikarya</taxon>
        <taxon>Basidiomycota</taxon>
        <taxon>Agaricomycotina</taxon>
        <taxon>Agaricomycetes</taxon>
        <taxon>Agaricomycetidae</taxon>
        <taxon>Agaricales</taxon>
        <taxon>Agaricineae</taxon>
        <taxon>Strophariaceae</taxon>
        <taxon>Hypholoma</taxon>
    </lineage>
</organism>
<proteinExistence type="predicted"/>
<sequence length="522" mass="58597">MPFFDPSILCDSTVYTEANSSIPYDNESVSRLMSVSQNSQSGMGPPKKPGIRNPQKFQHYIAAHIPLASDAQAPDIATQAQSIDIPSQLSQARQSEKLRRADVNSAFINSMLEKPNLYATKQWIEHHVFPDSKLPVPFDLTAVQACDKLWNESTCSYLSPPTSLTEENLQIWLNTIRNSLADIHGLADNVAVPEPCNRLFDHTTALKGPSGSYMLRRPDIVAIDKSVSDATDSSQRLDWRMIYAFVEVTKSKSRLPQLIRQVTERAASIYGEPTKLEYTFFVVDRAGVTQTSPSMPINSYAIFLFMRIIFAICFAKPESIGWDPLVEIHPDTYEPTRVTILETLKSTDANKPSTTVVRRTYDIVKLIHRSPILFGRGTRVWIVKDEEGQFLVLKDSWIHEASTTSEITLLQKINKAINDETTGYLFKNNLPSFVSGQECVCSTDTVRGLLTNKPAKRHRRRIVMRIIGDHVTSFRSKTEFVAVFLDLVNTLEFLSGKVKVIHGDISINNAALLLCFALLLLT</sequence>
<dbReference type="Proteomes" id="UP000054270">
    <property type="component" value="Unassembled WGS sequence"/>
</dbReference>
<gene>
    <name evidence="2" type="ORF">HYPSUDRAFT_208087</name>
</gene>
<accession>A0A0D2N7V4</accession>